<dbReference type="Pfam" id="PF02492">
    <property type="entry name" value="cobW"/>
    <property type="match status" value="1"/>
</dbReference>
<evidence type="ECO:0000256" key="3">
    <source>
        <dbReference type="ARBA" id="ARBA00022723"/>
    </source>
</evidence>
<evidence type="ECO:0000256" key="4">
    <source>
        <dbReference type="ARBA" id="ARBA00022741"/>
    </source>
</evidence>
<dbReference type="SUPFAM" id="SSF52540">
    <property type="entry name" value="P-loop containing nucleoside triphosphate hydrolases"/>
    <property type="match status" value="1"/>
</dbReference>
<feature type="domain" description="CobW/HypB/UreG nucleotide-binding" evidence="9">
    <location>
        <begin position="122"/>
        <end position="281"/>
    </location>
</feature>
<sequence length="302" mass="34407">MCGTCGCGSEENGVRILNPKEVHTHQHHDHGHNHSHSHSHSHSHEHAHDHDHPHDHSHTHSHEHPHDHDHPHDHSHTHSHEHPHDHHHKTIIEVEQDILQHNEVMAARNRGYFEAKNIFALNLVSSPGSGKTALLERTLQDLKNEIPFYVIEGDQQTLNDANRIAAIEIPVMQINTGKGCHLESDMIYEAVKKLAPQDNSVLMIENVGNLVCPSMFNLGESKRVVIISTTEGVDKPLKYPDMFHTSDICIINKIDLLPYLDIDLEELKKNALKVNPKLQFFEISATKGEGMEAWYTWLRENN</sequence>
<feature type="compositionally biased region" description="Basic and acidic residues" evidence="8">
    <location>
        <begin position="42"/>
        <end position="84"/>
    </location>
</feature>
<protein>
    <submittedName>
        <fullName evidence="10">Hydrogenase nickel incorporation protein HypB</fullName>
    </submittedName>
</protein>
<evidence type="ECO:0000256" key="7">
    <source>
        <dbReference type="ARBA" id="ARBA00023134"/>
    </source>
</evidence>
<keyword evidence="7" id="KW-0342">GTP-binding</keyword>
<dbReference type="InterPro" id="IPR003495">
    <property type="entry name" value="CobW/HypB/UreG_nucleotide-bd"/>
</dbReference>
<name>A0ABR7VDN6_9FLAO</name>
<dbReference type="RefSeq" id="WP_188314884.1">
    <property type="nucleotide sequence ID" value="NZ_JABTCG010000005.1"/>
</dbReference>
<reference evidence="10 11" key="1">
    <citation type="submission" date="2020-05" db="EMBL/GenBank/DDBJ databases">
        <title>The draft genome sequence of Maribacter arenosus CAU 1321.</title>
        <authorList>
            <person name="Mu L."/>
        </authorList>
    </citation>
    <scope>NUCLEOTIDE SEQUENCE [LARGE SCALE GENOMIC DNA]</scope>
    <source>
        <strain evidence="10 11">CAU 1321</strain>
    </source>
</reference>
<dbReference type="PANTHER" id="PTHR30134:SF2">
    <property type="entry name" value="HYDROGENASE MATURATION FACTOR HYPB"/>
    <property type="match status" value="1"/>
</dbReference>
<keyword evidence="2" id="KW-0533">Nickel</keyword>
<dbReference type="EMBL" id="JABTCG010000005">
    <property type="protein sequence ID" value="MBD0851754.1"/>
    <property type="molecule type" value="Genomic_DNA"/>
</dbReference>
<evidence type="ECO:0000259" key="9">
    <source>
        <dbReference type="Pfam" id="PF02492"/>
    </source>
</evidence>
<dbReference type="NCBIfam" id="TIGR00073">
    <property type="entry name" value="hypB"/>
    <property type="match status" value="1"/>
</dbReference>
<dbReference type="InterPro" id="IPR004392">
    <property type="entry name" value="Hyd_mat_HypB"/>
</dbReference>
<keyword evidence="6" id="KW-0862">Zinc</keyword>
<keyword evidence="5" id="KW-0378">Hydrolase</keyword>
<dbReference type="Proteomes" id="UP000598350">
    <property type="component" value="Unassembled WGS sequence"/>
</dbReference>
<keyword evidence="11" id="KW-1185">Reference proteome</keyword>
<feature type="region of interest" description="Disordered" evidence="8">
    <location>
        <begin position="23"/>
        <end position="87"/>
    </location>
</feature>
<proteinExistence type="inferred from homology"/>
<evidence type="ECO:0000313" key="10">
    <source>
        <dbReference type="EMBL" id="MBD0851754.1"/>
    </source>
</evidence>
<comment type="similarity">
    <text evidence="1">Belongs to the SIMIBI class G3E GTPase family. HypB/HupM subfamily.</text>
</comment>
<dbReference type="PANTHER" id="PTHR30134">
    <property type="entry name" value="HYDROGENASE PROTEIN ASSEMBLY PROTEIN, NICKEL CHAPERONE"/>
    <property type="match status" value="1"/>
</dbReference>
<gene>
    <name evidence="10" type="primary">hypB</name>
    <name evidence="10" type="ORF">HPE63_13820</name>
</gene>
<evidence type="ECO:0000256" key="8">
    <source>
        <dbReference type="SAM" id="MobiDB-lite"/>
    </source>
</evidence>
<evidence type="ECO:0000256" key="5">
    <source>
        <dbReference type="ARBA" id="ARBA00022801"/>
    </source>
</evidence>
<evidence type="ECO:0000256" key="1">
    <source>
        <dbReference type="ARBA" id="ARBA00006211"/>
    </source>
</evidence>
<keyword evidence="3" id="KW-0479">Metal-binding</keyword>
<dbReference type="InterPro" id="IPR027417">
    <property type="entry name" value="P-loop_NTPase"/>
</dbReference>
<evidence type="ECO:0000256" key="6">
    <source>
        <dbReference type="ARBA" id="ARBA00022833"/>
    </source>
</evidence>
<feature type="compositionally biased region" description="Basic residues" evidence="8">
    <location>
        <begin position="25"/>
        <end position="41"/>
    </location>
</feature>
<organism evidence="10 11">
    <name type="scientific">Maribacter arenosus</name>
    <dbReference type="NCBI Taxonomy" id="1854708"/>
    <lineage>
        <taxon>Bacteria</taxon>
        <taxon>Pseudomonadati</taxon>
        <taxon>Bacteroidota</taxon>
        <taxon>Flavobacteriia</taxon>
        <taxon>Flavobacteriales</taxon>
        <taxon>Flavobacteriaceae</taxon>
        <taxon>Maribacter</taxon>
    </lineage>
</organism>
<accession>A0ABR7VDN6</accession>
<keyword evidence="4" id="KW-0547">Nucleotide-binding</keyword>
<dbReference type="Gene3D" id="3.40.50.300">
    <property type="entry name" value="P-loop containing nucleotide triphosphate hydrolases"/>
    <property type="match status" value="1"/>
</dbReference>
<dbReference type="CDD" id="cd05390">
    <property type="entry name" value="HypB"/>
    <property type="match status" value="1"/>
</dbReference>
<evidence type="ECO:0000313" key="11">
    <source>
        <dbReference type="Proteomes" id="UP000598350"/>
    </source>
</evidence>
<evidence type="ECO:0000256" key="2">
    <source>
        <dbReference type="ARBA" id="ARBA00022596"/>
    </source>
</evidence>
<comment type="caution">
    <text evidence="10">The sequence shown here is derived from an EMBL/GenBank/DDBJ whole genome shotgun (WGS) entry which is preliminary data.</text>
</comment>